<name>A0AAD3CGH6_9STRA</name>
<proteinExistence type="predicted"/>
<evidence type="ECO:0000313" key="3">
    <source>
        <dbReference type="EMBL" id="GFH45208.1"/>
    </source>
</evidence>
<dbReference type="AlphaFoldDB" id="A0AAD3CGH6"/>
<comment type="caution">
    <text evidence="3">The sequence shown here is derived from an EMBL/GenBank/DDBJ whole genome shotgun (WGS) entry which is preliminary data.</text>
</comment>
<keyword evidence="2" id="KW-0732">Signal</keyword>
<reference evidence="3 4" key="1">
    <citation type="journal article" date="2021" name="Sci. Rep.">
        <title>The genome of the diatom Chaetoceros tenuissimus carries an ancient integrated fragment of an extant virus.</title>
        <authorList>
            <person name="Hongo Y."/>
            <person name="Kimura K."/>
            <person name="Takaki Y."/>
            <person name="Yoshida Y."/>
            <person name="Baba S."/>
            <person name="Kobayashi G."/>
            <person name="Nagasaki K."/>
            <person name="Hano T."/>
            <person name="Tomaru Y."/>
        </authorList>
    </citation>
    <scope>NUCLEOTIDE SEQUENCE [LARGE SCALE GENOMIC DNA]</scope>
    <source>
        <strain evidence="3 4">NIES-3715</strain>
    </source>
</reference>
<feature type="compositionally biased region" description="Basic and acidic residues" evidence="1">
    <location>
        <begin position="520"/>
        <end position="579"/>
    </location>
</feature>
<gene>
    <name evidence="3" type="ORF">CTEN210_01682</name>
</gene>
<feature type="signal peptide" evidence="2">
    <location>
        <begin position="1"/>
        <end position="20"/>
    </location>
</feature>
<feature type="compositionally biased region" description="Basic and acidic residues" evidence="1">
    <location>
        <begin position="241"/>
        <end position="257"/>
    </location>
</feature>
<feature type="compositionally biased region" description="Polar residues" evidence="1">
    <location>
        <begin position="508"/>
        <end position="517"/>
    </location>
</feature>
<evidence type="ECO:0000313" key="4">
    <source>
        <dbReference type="Proteomes" id="UP001054902"/>
    </source>
</evidence>
<evidence type="ECO:0000256" key="1">
    <source>
        <dbReference type="SAM" id="MobiDB-lite"/>
    </source>
</evidence>
<feature type="region of interest" description="Disordered" evidence="1">
    <location>
        <begin position="508"/>
        <end position="587"/>
    </location>
</feature>
<evidence type="ECO:0000256" key="2">
    <source>
        <dbReference type="SAM" id="SignalP"/>
    </source>
</evidence>
<dbReference type="EMBL" id="BLLK01000020">
    <property type="protein sequence ID" value="GFH45208.1"/>
    <property type="molecule type" value="Genomic_DNA"/>
</dbReference>
<sequence>MTRIQSTIILTVACVTGSAASSRGPPPPPPPSQNRNYNEYNRPPPRRRDYDDSYNDRRNDYYARKEQRNNSDQGRYSRSESSSSSQRYNNEYEYGNRDEDYTRDYENDYYNEPTYQKNENMNERKDYNDEILSGYNELSIENEDSKSSAKSAPFDASRKESFSTLNDNKPGRKESSGFSLFQRSKLNKKDGADLTEGEQEPEKKYNPIDYQFPSKDISESPPSQENDVDDEEKIPQTGDAESEKISKEDRRKNRDVPKYASARNDAIARYTASPLGKVKLAISTFLVGGICGGFIGQSMLNSGNQFALMMGAFMWLISFFRNDYGEMSRSLGLALIYLMRRTKSVRRRYKTGPHVRSMCRIQRRRPFPPVIRDEDENPWKYEPERREDPDFDMTKALLSMVLIGSFCGGNIPLIPTWMGSAGGAAAFGVFGIGKNARGDLIRTMGMRIVTLSGEALQINRDLRVAGKVSRVAGKVFDKMMILDRKHKIKDRIVSGATWAYDRVTSTAARVQQDMQEGNESDGRSDNRRDMRDNDSDRQRRNNGRDYERNDRRDFREDGNERRYREDDERDRRMNGDEKNKKKSRFFS</sequence>
<feature type="region of interest" description="Disordered" evidence="1">
    <location>
        <begin position="16"/>
        <end position="257"/>
    </location>
</feature>
<feature type="chain" id="PRO_5042065938" evidence="2">
    <location>
        <begin position="21"/>
        <end position="587"/>
    </location>
</feature>
<feature type="compositionally biased region" description="Basic and acidic residues" evidence="1">
    <location>
        <begin position="46"/>
        <end position="69"/>
    </location>
</feature>
<organism evidence="3 4">
    <name type="scientific">Chaetoceros tenuissimus</name>
    <dbReference type="NCBI Taxonomy" id="426638"/>
    <lineage>
        <taxon>Eukaryota</taxon>
        <taxon>Sar</taxon>
        <taxon>Stramenopiles</taxon>
        <taxon>Ochrophyta</taxon>
        <taxon>Bacillariophyta</taxon>
        <taxon>Coscinodiscophyceae</taxon>
        <taxon>Chaetocerotophycidae</taxon>
        <taxon>Chaetocerotales</taxon>
        <taxon>Chaetocerotaceae</taxon>
        <taxon>Chaetoceros</taxon>
    </lineage>
</organism>
<feature type="compositionally biased region" description="Basic and acidic residues" evidence="1">
    <location>
        <begin position="94"/>
        <end position="106"/>
    </location>
</feature>
<keyword evidence="4" id="KW-1185">Reference proteome</keyword>
<protein>
    <submittedName>
        <fullName evidence="3">Uncharacterized protein</fullName>
    </submittedName>
</protein>
<accession>A0AAD3CGH6</accession>
<dbReference type="Proteomes" id="UP001054902">
    <property type="component" value="Unassembled WGS sequence"/>
</dbReference>
<feature type="compositionally biased region" description="Low complexity" evidence="1">
    <location>
        <begin position="79"/>
        <end position="93"/>
    </location>
</feature>